<evidence type="ECO:0000313" key="3">
    <source>
        <dbReference type="Proteomes" id="UP000728032"/>
    </source>
</evidence>
<evidence type="ECO:0000256" key="1">
    <source>
        <dbReference type="SAM" id="SignalP"/>
    </source>
</evidence>
<dbReference type="AlphaFoldDB" id="A0A7R9LZL8"/>
<organism evidence="2">
    <name type="scientific">Oppiella nova</name>
    <dbReference type="NCBI Taxonomy" id="334625"/>
    <lineage>
        <taxon>Eukaryota</taxon>
        <taxon>Metazoa</taxon>
        <taxon>Ecdysozoa</taxon>
        <taxon>Arthropoda</taxon>
        <taxon>Chelicerata</taxon>
        <taxon>Arachnida</taxon>
        <taxon>Acari</taxon>
        <taxon>Acariformes</taxon>
        <taxon>Sarcoptiformes</taxon>
        <taxon>Oribatida</taxon>
        <taxon>Brachypylina</taxon>
        <taxon>Oppioidea</taxon>
        <taxon>Oppiidae</taxon>
        <taxon>Oppiella</taxon>
    </lineage>
</organism>
<gene>
    <name evidence="2" type="ORF">ONB1V03_LOCUS7971</name>
</gene>
<dbReference type="OrthoDB" id="6499762at2759"/>
<dbReference type="Proteomes" id="UP000728032">
    <property type="component" value="Unassembled WGS sequence"/>
</dbReference>
<feature type="signal peptide" evidence="1">
    <location>
        <begin position="1"/>
        <end position="19"/>
    </location>
</feature>
<accession>A0A7R9LZL8</accession>
<reference evidence="2" key="1">
    <citation type="submission" date="2020-11" db="EMBL/GenBank/DDBJ databases">
        <authorList>
            <person name="Tran Van P."/>
        </authorList>
    </citation>
    <scope>NUCLEOTIDE SEQUENCE</scope>
</reference>
<keyword evidence="1" id="KW-0732">Signal</keyword>
<keyword evidence="3" id="KW-1185">Reference proteome</keyword>
<feature type="chain" id="PRO_5036211352" evidence="1">
    <location>
        <begin position="20"/>
        <end position="475"/>
    </location>
</feature>
<evidence type="ECO:0000313" key="2">
    <source>
        <dbReference type="EMBL" id="CAD7650752.1"/>
    </source>
</evidence>
<dbReference type="PANTHER" id="PTHR33964">
    <property type="entry name" value="RE45066P-RELATED"/>
    <property type="match status" value="1"/>
</dbReference>
<dbReference type="EMBL" id="CAJPVJ010004311">
    <property type="protein sequence ID" value="CAG2168482.1"/>
    <property type="molecule type" value="Genomic_DNA"/>
</dbReference>
<dbReference type="EMBL" id="OC919136">
    <property type="protein sequence ID" value="CAD7650752.1"/>
    <property type="molecule type" value="Genomic_DNA"/>
</dbReference>
<protein>
    <submittedName>
        <fullName evidence="2">Uncharacterized protein</fullName>
    </submittedName>
</protein>
<name>A0A7R9LZL8_9ACAR</name>
<sequence>MRCVYSTCIFLILIVYTSGQRVATNKVKCDQKTLSTIDKQIATVFPILFNDIKLPESDRQLGKYCTTSALTSESLSTYLKSCAGTFGPIMAKELTAQTKKTYKNVCKPGANETMIREIFAGNKCWNIAGNKMTTCAKDFVDVLMVLPQVGERDRMNMGCCHAYKFMTCAQRTVRKSKQCTKTHRKAVDNLMVSGTDMCGDYFDQNARCEKLMGKTPTLDPKSYVRPKSLFAPVMALMDSYRTIRCDQSAHDRMDRIVQRMFTLGLPDHIPETGAQLRQWCSSAMREAPFIYGYLESCLSDFGKLLIKVMAGSVGTSFQPYCGAEAQSLFTSPTPLMQEYVKAAKCGNRAEPKLIECTNEFVDRIMGIVEAPDTQRIRMGCCNAYRYRTCIYNATISTRGCTKHTVEWAERAVMQNVEPAINMMCAEHWSSTGKCVQLLADIPRMDTNKGYVRPTSIFTPFMKLLDSFPAVDEYEK</sequence>
<proteinExistence type="predicted"/>
<dbReference type="PANTHER" id="PTHR33964:SF1">
    <property type="entry name" value="RE45066P"/>
    <property type="match status" value="1"/>
</dbReference>